<evidence type="ECO:0000313" key="1">
    <source>
        <dbReference type="EMBL" id="EFN87849.1"/>
    </source>
</evidence>
<dbReference type="EMBL" id="GL446392">
    <property type="protein sequence ID" value="EFN87849.1"/>
    <property type="molecule type" value="Genomic_DNA"/>
</dbReference>
<dbReference type="Proteomes" id="UP000008237">
    <property type="component" value="Unassembled WGS sequence"/>
</dbReference>
<dbReference type="AlphaFoldDB" id="E2B8Y0"/>
<keyword evidence="2" id="KW-1185">Reference proteome</keyword>
<dbReference type="OrthoDB" id="5945798at2759"/>
<name>E2B8Y0_HARSA</name>
<reference evidence="1 2" key="1">
    <citation type="journal article" date="2010" name="Science">
        <title>Genomic comparison of the ants Camponotus floridanus and Harpegnathos saltator.</title>
        <authorList>
            <person name="Bonasio R."/>
            <person name="Zhang G."/>
            <person name="Ye C."/>
            <person name="Mutti N.S."/>
            <person name="Fang X."/>
            <person name="Qin N."/>
            <person name="Donahue G."/>
            <person name="Yang P."/>
            <person name="Li Q."/>
            <person name="Li C."/>
            <person name="Zhang P."/>
            <person name="Huang Z."/>
            <person name="Berger S.L."/>
            <person name="Reinberg D."/>
            <person name="Wang J."/>
            <person name="Liebig J."/>
        </authorList>
    </citation>
    <scope>NUCLEOTIDE SEQUENCE [LARGE SCALE GENOMIC DNA]</scope>
    <source>
        <strain evidence="1 2">R22 G/1</strain>
    </source>
</reference>
<accession>E2B8Y0</accession>
<gene>
    <name evidence="1" type="ORF">EAI_05107</name>
</gene>
<protein>
    <submittedName>
        <fullName evidence="1">Uncharacterized protein</fullName>
    </submittedName>
</protein>
<organism evidence="2">
    <name type="scientific">Harpegnathos saltator</name>
    <name type="common">Jerdon's jumping ant</name>
    <dbReference type="NCBI Taxonomy" id="610380"/>
    <lineage>
        <taxon>Eukaryota</taxon>
        <taxon>Metazoa</taxon>
        <taxon>Ecdysozoa</taxon>
        <taxon>Arthropoda</taxon>
        <taxon>Hexapoda</taxon>
        <taxon>Insecta</taxon>
        <taxon>Pterygota</taxon>
        <taxon>Neoptera</taxon>
        <taxon>Endopterygota</taxon>
        <taxon>Hymenoptera</taxon>
        <taxon>Apocrita</taxon>
        <taxon>Aculeata</taxon>
        <taxon>Formicoidea</taxon>
        <taxon>Formicidae</taxon>
        <taxon>Ponerinae</taxon>
        <taxon>Ponerini</taxon>
        <taxon>Harpegnathos</taxon>
    </lineage>
</organism>
<sequence>MKLSKLIPTSNYIMVDAKYRVISYFGRIPDLTWDDLTDAELRIKKAYCNDVLSSLDILGSGDSIKKGLVLYELYRTKLELSKRQTSKDDDKQRHRYKKSDDNECLLQKAMIILQNDVGAALVRRSD</sequence>
<proteinExistence type="predicted"/>
<evidence type="ECO:0000313" key="2">
    <source>
        <dbReference type="Proteomes" id="UP000008237"/>
    </source>
</evidence>
<dbReference type="InParanoid" id="E2B8Y0"/>